<keyword evidence="2" id="KW-1185">Reference proteome</keyword>
<dbReference type="EMBL" id="JAJUBC010000058">
    <property type="protein sequence ID" value="MDD1796382.1"/>
    <property type="molecule type" value="Genomic_DNA"/>
</dbReference>
<reference evidence="1" key="1">
    <citation type="submission" date="2021-12" db="EMBL/GenBank/DDBJ databases">
        <title>Enterovibrio ZSDZ35 sp. nov. and Enterovibrio ZSDZ42 sp. nov., isolated from coastal seawater in Qingdao.</title>
        <authorList>
            <person name="Zhang P."/>
        </authorList>
    </citation>
    <scope>NUCLEOTIDE SEQUENCE</scope>
    <source>
        <strain evidence="1">ZSDZ42</strain>
    </source>
</reference>
<comment type="caution">
    <text evidence="1">The sequence shown here is derived from an EMBL/GenBank/DDBJ whole genome shotgun (WGS) entry which is preliminary data.</text>
</comment>
<organism evidence="1 2">
    <name type="scientific">Enterovibrio gelatinilyticus</name>
    <dbReference type="NCBI Taxonomy" id="2899819"/>
    <lineage>
        <taxon>Bacteria</taxon>
        <taxon>Pseudomonadati</taxon>
        <taxon>Pseudomonadota</taxon>
        <taxon>Gammaproteobacteria</taxon>
        <taxon>Vibrionales</taxon>
        <taxon>Vibrionaceae</taxon>
        <taxon>Enterovibrio</taxon>
    </lineage>
</organism>
<feature type="non-terminal residue" evidence="1">
    <location>
        <position position="1"/>
    </location>
</feature>
<sequence length="143" mass="16411">LKAQAIVKIMEWISPKDDNDKDARCSQFEKSLILMESNLESAQNRLERCRRFAEGWSTLADFISNLDLTRLSPSYTTEKIHIKNTFNNLSPALCSRMKLYVSDKSYISIFKDSIIVGDIATENYSEISNKIEKTLVGQKNHGW</sequence>
<proteinExistence type="predicted"/>
<protein>
    <submittedName>
        <fullName evidence="1">Uncharacterized protein</fullName>
    </submittedName>
</protein>
<accession>A0ABT5R7Y0</accession>
<dbReference type="Proteomes" id="UP001149400">
    <property type="component" value="Unassembled WGS sequence"/>
</dbReference>
<gene>
    <name evidence="1" type="ORF">LRP50_25015</name>
</gene>
<dbReference type="RefSeq" id="WP_274167108.1">
    <property type="nucleotide sequence ID" value="NZ_JAJUBC010000058.1"/>
</dbReference>
<evidence type="ECO:0000313" key="2">
    <source>
        <dbReference type="Proteomes" id="UP001149400"/>
    </source>
</evidence>
<name>A0ABT5R7Y0_9GAMM</name>
<evidence type="ECO:0000313" key="1">
    <source>
        <dbReference type="EMBL" id="MDD1796382.1"/>
    </source>
</evidence>